<protein>
    <submittedName>
        <fullName evidence="8">Putative transporter YycB</fullName>
    </submittedName>
</protein>
<dbReference type="Pfam" id="PF07690">
    <property type="entry name" value="MFS_1"/>
    <property type="match status" value="1"/>
</dbReference>
<feature type="transmembrane region" description="Helical" evidence="6">
    <location>
        <begin position="364"/>
        <end position="384"/>
    </location>
</feature>
<dbReference type="GO" id="GO:0005886">
    <property type="term" value="C:plasma membrane"/>
    <property type="evidence" value="ECO:0007669"/>
    <property type="project" value="UniProtKB-SubCell"/>
</dbReference>
<keyword evidence="4 6" id="KW-1133">Transmembrane helix</keyword>
<keyword evidence="3 6" id="KW-0812">Transmembrane</keyword>
<evidence type="ECO:0000256" key="4">
    <source>
        <dbReference type="ARBA" id="ARBA00022989"/>
    </source>
</evidence>
<dbReference type="InterPro" id="IPR011701">
    <property type="entry name" value="MFS"/>
</dbReference>
<feature type="transmembrane region" description="Helical" evidence="6">
    <location>
        <begin position="340"/>
        <end position="358"/>
    </location>
</feature>
<keyword evidence="5 6" id="KW-0472">Membrane</keyword>
<evidence type="ECO:0000256" key="1">
    <source>
        <dbReference type="ARBA" id="ARBA00004651"/>
    </source>
</evidence>
<evidence type="ECO:0000313" key="8">
    <source>
        <dbReference type="EMBL" id="ARQ05802.1"/>
    </source>
</evidence>
<comment type="subcellular location">
    <subcellularLocation>
        <location evidence="1">Cell membrane</location>
        <topology evidence="1">Multi-pass membrane protein</topology>
    </subcellularLocation>
</comment>
<accession>A0A1W7A844</accession>
<name>A0A1W7A844_9STAP</name>
<evidence type="ECO:0000313" key="9">
    <source>
        <dbReference type="Proteomes" id="UP000194154"/>
    </source>
</evidence>
<evidence type="ECO:0000256" key="3">
    <source>
        <dbReference type="ARBA" id="ARBA00022692"/>
    </source>
</evidence>
<keyword evidence="2" id="KW-0813">Transport</keyword>
<dbReference type="InterPro" id="IPR036259">
    <property type="entry name" value="MFS_trans_sf"/>
</dbReference>
<dbReference type="InterPro" id="IPR052524">
    <property type="entry name" value="MFS_Cyanate_Porter"/>
</dbReference>
<dbReference type="AlphaFoldDB" id="A0A1W7A844"/>
<keyword evidence="9" id="KW-1185">Reference proteome</keyword>
<feature type="transmembrane region" description="Helical" evidence="6">
    <location>
        <begin position="208"/>
        <end position="227"/>
    </location>
</feature>
<evidence type="ECO:0000256" key="2">
    <source>
        <dbReference type="ARBA" id="ARBA00022448"/>
    </source>
</evidence>
<dbReference type="Gene3D" id="1.20.1250.20">
    <property type="entry name" value="MFS general substrate transporter like domains"/>
    <property type="match status" value="2"/>
</dbReference>
<dbReference type="STRING" id="1855823.MCCS_01300"/>
<feature type="transmembrane region" description="Helical" evidence="6">
    <location>
        <begin position="165"/>
        <end position="185"/>
    </location>
</feature>
<evidence type="ECO:0000259" key="7">
    <source>
        <dbReference type="PROSITE" id="PS50850"/>
    </source>
</evidence>
<feature type="transmembrane region" description="Helical" evidence="6">
    <location>
        <begin position="102"/>
        <end position="124"/>
    </location>
</feature>
<dbReference type="GeneID" id="35294287"/>
<dbReference type="GO" id="GO:0022857">
    <property type="term" value="F:transmembrane transporter activity"/>
    <property type="evidence" value="ECO:0007669"/>
    <property type="project" value="InterPro"/>
</dbReference>
<dbReference type="PANTHER" id="PTHR23523">
    <property type="match status" value="1"/>
</dbReference>
<feature type="transmembrane region" description="Helical" evidence="6">
    <location>
        <begin position="49"/>
        <end position="68"/>
    </location>
</feature>
<dbReference type="EMBL" id="CP021059">
    <property type="protein sequence ID" value="ARQ05802.1"/>
    <property type="molecule type" value="Genomic_DNA"/>
</dbReference>
<dbReference type="PROSITE" id="PS50850">
    <property type="entry name" value="MFS"/>
    <property type="match status" value="1"/>
</dbReference>
<evidence type="ECO:0000256" key="6">
    <source>
        <dbReference type="SAM" id="Phobius"/>
    </source>
</evidence>
<feature type="domain" description="Major facilitator superfamily (MFS) profile" evidence="7">
    <location>
        <begin position="9"/>
        <end position="389"/>
    </location>
</feature>
<gene>
    <name evidence="8" type="primary">yycB_1</name>
    <name evidence="8" type="ORF">MCCS_01300</name>
</gene>
<proteinExistence type="predicted"/>
<organism evidence="8 9">
    <name type="scientific">Macrococcoides canis</name>
    <dbReference type="NCBI Taxonomy" id="1855823"/>
    <lineage>
        <taxon>Bacteria</taxon>
        <taxon>Bacillati</taxon>
        <taxon>Bacillota</taxon>
        <taxon>Bacilli</taxon>
        <taxon>Bacillales</taxon>
        <taxon>Staphylococcaceae</taxon>
        <taxon>Macrococcoides</taxon>
    </lineage>
</organism>
<dbReference type="InterPro" id="IPR020846">
    <property type="entry name" value="MFS_dom"/>
</dbReference>
<dbReference type="PANTHER" id="PTHR23523:SF2">
    <property type="entry name" value="2-NITROIMIDAZOLE TRANSPORTER"/>
    <property type="match status" value="1"/>
</dbReference>
<feature type="transmembrane region" description="Helical" evidence="6">
    <location>
        <begin position="75"/>
        <end position="96"/>
    </location>
</feature>
<feature type="transmembrane region" description="Helical" evidence="6">
    <location>
        <begin position="299"/>
        <end position="320"/>
    </location>
</feature>
<feature type="transmembrane region" description="Helical" evidence="6">
    <location>
        <begin position="247"/>
        <end position="266"/>
    </location>
</feature>
<dbReference type="RefSeq" id="WP_226997644.1">
    <property type="nucleotide sequence ID" value="NZ_CBCRZA010000011.1"/>
</dbReference>
<sequence length="390" mass="42458">MVSRKLGRTGLVMLFAVLLLAANLRAPLTSVGVLLPKIDATMHLTTFQLSIFAILPLLSFSFASYFAVNVSKKLGLNTTILFALLLIIIGVIIRSITNIPSLFIGMLLIGIGIAFGNVLAPVFIKVSFPLHLGIVTALYTVIMNIFGAFSSAVAAPLAQSFSYQFSLRAILFITILAFISWIYVLKSSKEADIPDVPNTSLNIWKSKLAWQITLFMGGQSVIFYSLINWLPLLLKQEGVDPAITGGYLTILQIAIIIFTFIVPMIAAKHADQVKLGWINGLLYIIAMLGIIFINHNYILIFMIMLGIAAGISFGLVNTFFSIKVKHSETAKKLSGMAQSVGYLLAAISVMLFGVLHDITGDWNLSLYLLLADALMLLIVGVLAGRNQTID</sequence>
<dbReference type="KEGG" id="mcak:MCCS_01300"/>
<dbReference type="Proteomes" id="UP000194154">
    <property type="component" value="Chromosome"/>
</dbReference>
<feature type="transmembrane region" description="Helical" evidence="6">
    <location>
        <begin position="275"/>
        <end position="293"/>
    </location>
</feature>
<evidence type="ECO:0000256" key="5">
    <source>
        <dbReference type="ARBA" id="ARBA00023136"/>
    </source>
</evidence>
<dbReference type="SUPFAM" id="SSF103473">
    <property type="entry name" value="MFS general substrate transporter"/>
    <property type="match status" value="1"/>
</dbReference>
<feature type="transmembrane region" description="Helical" evidence="6">
    <location>
        <begin position="136"/>
        <end position="159"/>
    </location>
</feature>
<reference evidence="8 9" key="1">
    <citation type="journal article" date="2017" name="Int. J. Syst. Evol. Microbiol.">
        <title>Macrococcus canis sp. nov., a skin bacterium associated with infections in dogs.</title>
        <authorList>
            <person name="Gobeli Brawand S."/>
            <person name="Cotting K."/>
            <person name="Gomez-Sanz E."/>
            <person name="Collaud A."/>
            <person name="Thomann A."/>
            <person name="Brodard I."/>
            <person name="Rodriguez-Campos S."/>
            <person name="Strauss C."/>
            <person name="Perreten V."/>
        </authorList>
    </citation>
    <scope>NUCLEOTIDE SEQUENCE [LARGE SCALE GENOMIC DNA]</scope>
    <source>
        <strain evidence="8 9">KM45013</strain>
    </source>
</reference>